<evidence type="ECO:0000313" key="8">
    <source>
        <dbReference type="EMBL" id="ORO38537.1"/>
    </source>
</evidence>
<dbReference type="EMBL" id="NCUA01000007">
    <property type="protein sequence ID" value="ORO32258.1"/>
    <property type="molecule type" value="Genomic_DNA"/>
</dbReference>
<keyword evidence="4" id="KW-0808">Transferase</keyword>
<accession>A0A1X1FWH9</accession>
<dbReference type="Proteomes" id="UP000193633">
    <property type="component" value="Unassembled WGS sequence"/>
</dbReference>
<dbReference type="PANTHER" id="PTHR12867:SF6">
    <property type="entry name" value="N-ACETYLGLUCOSAMINYLDIPHOSPHODOLICHOL N-ACETYLGLUCOSAMINYLTRANSFERASE"/>
    <property type="match status" value="1"/>
</dbReference>
<dbReference type="InterPro" id="IPR039042">
    <property type="entry name" value="Alg13-like"/>
</dbReference>
<reference evidence="9 10" key="1">
    <citation type="journal article" date="2016" name="Eur. J. Clin. Microbiol. Infect. Dis.">
        <title>Whole genome sequencing as a tool for phylogenetic analysis of clinical strains of Mitis group streptococci.</title>
        <authorList>
            <person name="Rasmussen L.H."/>
            <person name="Dargis R."/>
            <person name="Hojholt K."/>
            <person name="Christensen J.J."/>
            <person name="Skovgaard O."/>
            <person name="Justesen U.S."/>
            <person name="Rosenvinge F.S."/>
            <person name="Moser C."/>
            <person name="Lukjancenko O."/>
            <person name="Rasmussen S."/>
            <person name="Nielsen X.C."/>
        </authorList>
    </citation>
    <scope>NUCLEOTIDE SEQUENCE [LARGE SCALE GENOMIC DNA]</scope>
    <source>
        <strain evidence="8 9">OD_339823_10</strain>
        <strain evidence="7 10">RH_49702_11</strain>
    </source>
</reference>
<dbReference type="Gene3D" id="3.40.50.2000">
    <property type="entry name" value="Glycogen Phosphorylase B"/>
    <property type="match status" value="1"/>
</dbReference>
<comment type="caution">
    <text evidence="8">The sequence shown here is derived from an EMBL/GenBank/DDBJ whole genome shotgun (WGS) entry which is preliminary data.</text>
</comment>
<reference evidence="8" key="3">
    <citation type="submission" date="2017-04" db="EMBL/GenBank/DDBJ databases">
        <authorList>
            <person name="Afonso C.L."/>
            <person name="Miller P.J."/>
            <person name="Scott M.A."/>
            <person name="Spackman E."/>
            <person name="Goraichik I."/>
            <person name="Dimitrov K.M."/>
            <person name="Suarez D.L."/>
            <person name="Swayne D.E."/>
        </authorList>
    </citation>
    <scope>NUCLEOTIDE SEQUENCE</scope>
    <source>
        <strain evidence="8">OD_339823_10</strain>
    </source>
</reference>
<dbReference type="RefSeq" id="WP_061598026.1">
    <property type="nucleotide sequence ID" value="NZ_JASHBA010000001.1"/>
</dbReference>
<evidence type="ECO:0000256" key="2">
    <source>
        <dbReference type="ARBA" id="ARBA00006962"/>
    </source>
</evidence>
<evidence type="ECO:0000313" key="9">
    <source>
        <dbReference type="Proteomes" id="UP000193633"/>
    </source>
</evidence>
<dbReference type="Pfam" id="PF04101">
    <property type="entry name" value="Glyco_tran_28_C"/>
    <property type="match status" value="1"/>
</dbReference>
<evidence type="ECO:0000256" key="4">
    <source>
        <dbReference type="ARBA" id="ARBA00022679"/>
    </source>
</evidence>
<keyword evidence="5" id="KW-0256">Endoplasmic reticulum</keyword>
<name>A0A1X1FWH9_STROR</name>
<dbReference type="GO" id="GO:0016758">
    <property type="term" value="F:hexosyltransferase activity"/>
    <property type="evidence" value="ECO:0007669"/>
    <property type="project" value="InterPro"/>
</dbReference>
<dbReference type="Proteomes" id="UP000193657">
    <property type="component" value="Unassembled WGS sequence"/>
</dbReference>
<reference evidence="7" key="2">
    <citation type="submission" date="2017-04" db="EMBL/GenBank/DDBJ databases">
        <authorList>
            <person name="Nielsen X.C."/>
            <person name="Rasmussen L.H."/>
            <person name="Hoejholt K."/>
            <person name="Rasmussen S."/>
            <person name="Christensen J.J."/>
        </authorList>
    </citation>
    <scope>NUCLEOTIDE SEQUENCE</scope>
    <source>
        <strain evidence="7">RH_49702_11</strain>
    </source>
</reference>
<protein>
    <submittedName>
        <fullName evidence="8">Multidrug MFS transporter</fullName>
    </submittedName>
</protein>
<evidence type="ECO:0000313" key="7">
    <source>
        <dbReference type="EMBL" id="ORO32258.1"/>
    </source>
</evidence>
<evidence type="ECO:0000259" key="6">
    <source>
        <dbReference type="Pfam" id="PF04101"/>
    </source>
</evidence>
<evidence type="ECO:0000256" key="3">
    <source>
        <dbReference type="ARBA" id="ARBA00022676"/>
    </source>
</evidence>
<evidence type="ECO:0000256" key="1">
    <source>
        <dbReference type="ARBA" id="ARBA00004240"/>
    </source>
</evidence>
<comment type="similarity">
    <text evidence="2">Belongs to the glycosyltransferase 28 family.</text>
</comment>
<evidence type="ECO:0000256" key="5">
    <source>
        <dbReference type="ARBA" id="ARBA00022824"/>
    </source>
</evidence>
<comment type="subcellular location">
    <subcellularLocation>
        <location evidence="1">Endoplasmic reticulum</location>
    </subcellularLocation>
</comment>
<evidence type="ECO:0000313" key="10">
    <source>
        <dbReference type="Proteomes" id="UP000193657"/>
    </source>
</evidence>
<dbReference type="EMBL" id="NCUD01000047">
    <property type="protein sequence ID" value="ORO38537.1"/>
    <property type="molecule type" value="Genomic_DNA"/>
</dbReference>
<sequence>MIFVTVGTHEQQFNRLIKEIDELKEEGVITSDVFIQVGFSDYQPRFCRWERFLSYDEMNNLMEKADIVITHGGPATFMNVIAKGKRPVVVPRRKKFGEHVNDHQLDFCNRIVQEGYDLVVIEDIKKIREYLNPSSSIAVKSNNECFVQHFSNLIAELVE</sequence>
<dbReference type="PANTHER" id="PTHR12867">
    <property type="entry name" value="GLYCOSYL TRANSFERASE-RELATED"/>
    <property type="match status" value="1"/>
</dbReference>
<dbReference type="GO" id="GO:0006488">
    <property type="term" value="P:dolichol-linked oligosaccharide biosynthetic process"/>
    <property type="evidence" value="ECO:0007669"/>
    <property type="project" value="InterPro"/>
</dbReference>
<proteinExistence type="inferred from homology"/>
<organism evidence="8 9">
    <name type="scientific">Streptococcus oralis subsp. tigurinus</name>
    <dbReference type="NCBI Taxonomy" id="1077464"/>
    <lineage>
        <taxon>Bacteria</taxon>
        <taxon>Bacillati</taxon>
        <taxon>Bacillota</taxon>
        <taxon>Bacilli</taxon>
        <taxon>Lactobacillales</taxon>
        <taxon>Streptococcaceae</taxon>
        <taxon>Streptococcus</taxon>
    </lineage>
</organism>
<gene>
    <name evidence="8" type="ORF">B7728_09110</name>
    <name evidence="7" type="ORF">B7731_04095</name>
</gene>
<dbReference type="AlphaFoldDB" id="A0A1X1FWH9"/>
<dbReference type="SUPFAM" id="SSF53756">
    <property type="entry name" value="UDP-Glycosyltransferase/glycogen phosphorylase"/>
    <property type="match status" value="1"/>
</dbReference>
<feature type="domain" description="Glycosyl transferase family 28 C-terminal" evidence="6">
    <location>
        <begin position="1"/>
        <end position="138"/>
    </location>
</feature>
<dbReference type="InterPro" id="IPR007235">
    <property type="entry name" value="Glyco_trans_28_C"/>
</dbReference>
<keyword evidence="3" id="KW-0328">Glycosyltransferase</keyword>